<accession>G7LEW2</accession>
<dbReference type="AlphaFoldDB" id="G7LEW2"/>
<dbReference type="Proteomes" id="UP000002051">
    <property type="component" value="Chromosome 8"/>
</dbReference>
<dbReference type="PaxDb" id="3880-AET03965"/>
<sequence>MIQSYPLNEKNEKEMVDEKTRMFLIDLEFPLDLEATISESVHIFLTFAPMSFEFEDPIDEDGSSGCFFILDG</sequence>
<reference evidence="2" key="3">
    <citation type="submission" date="2015-04" db="UniProtKB">
        <authorList>
            <consortium name="EnsemblPlants"/>
        </authorList>
    </citation>
    <scope>IDENTIFICATION</scope>
    <source>
        <strain evidence="2">cv. Jemalong A17</strain>
    </source>
</reference>
<organism evidence="1 3">
    <name type="scientific">Medicago truncatula</name>
    <name type="common">Barrel medic</name>
    <name type="synonym">Medicago tribuloides</name>
    <dbReference type="NCBI Taxonomy" id="3880"/>
    <lineage>
        <taxon>Eukaryota</taxon>
        <taxon>Viridiplantae</taxon>
        <taxon>Streptophyta</taxon>
        <taxon>Embryophyta</taxon>
        <taxon>Tracheophyta</taxon>
        <taxon>Spermatophyta</taxon>
        <taxon>Magnoliopsida</taxon>
        <taxon>eudicotyledons</taxon>
        <taxon>Gunneridae</taxon>
        <taxon>Pentapetalae</taxon>
        <taxon>rosids</taxon>
        <taxon>fabids</taxon>
        <taxon>Fabales</taxon>
        <taxon>Fabaceae</taxon>
        <taxon>Papilionoideae</taxon>
        <taxon>50 kb inversion clade</taxon>
        <taxon>NPAAA clade</taxon>
        <taxon>Hologalegina</taxon>
        <taxon>IRL clade</taxon>
        <taxon>Trifolieae</taxon>
        <taxon>Medicago</taxon>
    </lineage>
</organism>
<reference evidence="1 3" key="1">
    <citation type="journal article" date="2011" name="Nature">
        <title>The Medicago genome provides insight into the evolution of rhizobial symbioses.</title>
        <authorList>
            <person name="Young N.D."/>
            <person name="Debelle F."/>
            <person name="Oldroyd G.E."/>
            <person name="Geurts R."/>
            <person name="Cannon S.B."/>
            <person name="Udvardi M.K."/>
            <person name="Benedito V.A."/>
            <person name="Mayer K.F."/>
            <person name="Gouzy J."/>
            <person name="Schoof H."/>
            <person name="Van de Peer Y."/>
            <person name="Proost S."/>
            <person name="Cook D.R."/>
            <person name="Meyers B.C."/>
            <person name="Spannagl M."/>
            <person name="Cheung F."/>
            <person name="De Mita S."/>
            <person name="Krishnakumar V."/>
            <person name="Gundlach H."/>
            <person name="Zhou S."/>
            <person name="Mudge J."/>
            <person name="Bharti A.K."/>
            <person name="Murray J.D."/>
            <person name="Naoumkina M.A."/>
            <person name="Rosen B."/>
            <person name="Silverstein K.A."/>
            <person name="Tang H."/>
            <person name="Rombauts S."/>
            <person name="Zhao P.X."/>
            <person name="Zhou P."/>
            <person name="Barbe V."/>
            <person name="Bardou P."/>
            <person name="Bechner M."/>
            <person name="Bellec A."/>
            <person name="Berger A."/>
            <person name="Berges H."/>
            <person name="Bidwell S."/>
            <person name="Bisseling T."/>
            <person name="Choisne N."/>
            <person name="Couloux A."/>
            <person name="Denny R."/>
            <person name="Deshpande S."/>
            <person name="Dai X."/>
            <person name="Doyle J.J."/>
            <person name="Dudez A.M."/>
            <person name="Farmer A.D."/>
            <person name="Fouteau S."/>
            <person name="Franken C."/>
            <person name="Gibelin C."/>
            <person name="Gish J."/>
            <person name="Goldstein S."/>
            <person name="Gonzalez A.J."/>
            <person name="Green P.J."/>
            <person name="Hallab A."/>
            <person name="Hartog M."/>
            <person name="Hua A."/>
            <person name="Humphray S.J."/>
            <person name="Jeong D.H."/>
            <person name="Jing Y."/>
            <person name="Jocker A."/>
            <person name="Kenton S.M."/>
            <person name="Kim D.J."/>
            <person name="Klee K."/>
            <person name="Lai H."/>
            <person name="Lang C."/>
            <person name="Lin S."/>
            <person name="Macmil S.L."/>
            <person name="Magdelenat G."/>
            <person name="Matthews L."/>
            <person name="McCorrison J."/>
            <person name="Monaghan E.L."/>
            <person name="Mun J.H."/>
            <person name="Najar F.Z."/>
            <person name="Nicholson C."/>
            <person name="Noirot C."/>
            <person name="O'Bleness M."/>
            <person name="Paule C.R."/>
            <person name="Poulain J."/>
            <person name="Prion F."/>
            <person name="Qin B."/>
            <person name="Qu C."/>
            <person name="Retzel E.F."/>
            <person name="Riddle C."/>
            <person name="Sallet E."/>
            <person name="Samain S."/>
            <person name="Samson N."/>
            <person name="Sanders I."/>
            <person name="Saurat O."/>
            <person name="Scarpelli C."/>
            <person name="Schiex T."/>
            <person name="Segurens B."/>
            <person name="Severin A.J."/>
            <person name="Sherrier D.J."/>
            <person name="Shi R."/>
            <person name="Sims S."/>
            <person name="Singer S.R."/>
            <person name="Sinharoy S."/>
            <person name="Sterck L."/>
            <person name="Viollet A."/>
            <person name="Wang B.B."/>
            <person name="Wang K."/>
            <person name="Wang M."/>
            <person name="Wang X."/>
            <person name="Warfsmann J."/>
            <person name="Weissenbach J."/>
            <person name="White D.D."/>
            <person name="White J.D."/>
            <person name="Wiley G.B."/>
            <person name="Wincker P."/>
            <person name="Xing Y."/>
            <person name="Yang L."/>
            <person name="Yao Z."/>
            <person name="Ying F."/>
            <person name="Zhai J."/>
            <person name="Zhou L."/>
            <person name="Zuber A."/>
            <person name="Denarie J."/>
            <person name="Dixon R.A."/>
            <person name="May G.D."/>
            <person name="Schwartz D.C."/>
            <person name="Rogers J."/>
            <person name="Quetier F."/>
            <person name="Town C.D."/>
            <person name="Roe B.A."/>
        </authorList>
    </citation>
    <scope>NUCLEOTIDE SEQUENCE [LARGE SCALE GENOMIC DNA]</scope>
    <source>
        <strain evidence="1">A17</strain>
        <strain evidence="2 3">cv. Jemalong A17</strain>
    </source>
</reference>
<dbReference type="EnsemblPlants" id="AET03965">
    <property type="protein sequence ID" value="AET03965"/>
    <property type="gene ID" value="MTR_8g078080"/>
</dbReference>
<evidence type="ECO:0000313" key="2">
    <source>
        <dbReference type="EnsemblPlants" id="AET03965"/>
    </source>
</evidence>
<name>G7LEW2_MEDTR</name>
<reference evidence="1 3" key="2">
    <citation type="journal article" date="2014" name="BMC Genomics">
        <title>An improved genome release (version Mt4.0) for the model legume Medicago truncatula.</title>
        <authorList>
            <person name="Tang H."/>
            <person name="Krishnakumar V."/>
            <person name="Bidwell S."/>
            <person name="Rosen B."/>
            <person name="Chan A."/>
            <person name="Zhou S."/>
            <person name="Gentzbittel L."/>
            <person name="Childs K.L."/>
            <person name="Yandell M."/>
            <person name="Gundlach H."/>
            <person name="Mayer K.F."/>
            <person name="Schwartz D.C."/>
            <person name="Town C.D."/>
        </authorList>
    </citation>
    <scope>GENOME REANNOTATION</scope>
    <source>
        <strain evidence="2 3">cv. Jemalong A17</strain>
    </source>
</reference>
<dbReference type="HOGENOM" id="CLU_2726054_0_0_1"/>
<evidence type="ECO:0000313" key="3">
    <source>
        <dbReference type="Proteomes" id="UP000002051"/>
    </source>
</evidence>
<gene>
    <name evidence="1" type="ordered locus">MTR_8g078080</name>
</gene>
<protein>
    <submittedName>
        <fullName evidence="1 2">Uncharacterized protein</fullName>
    </submittedName>
</protein>
<keyword evidence="3" id="KW-1185">Reference proteome</keyword>
<evidence type="ECO:0000313" key="1">
    <source>
        <dbReference type="EMBL" id="AET03965.1"/>
    </source>
</evidence>
<proteinExistence type="predicted"/>
<dbReference type="EMBL" id="CM001224">
    <property type="protein sequence ID" value="AET03965.1"/>
    <property type="molecule type" value="Genomic_DNA"/>
</dbReference>